<dbReference type="GO" id="GO:0016301">
    <property type="term" value="F:kinase activity"/>
    <property type="evidence" value="ECO:0007669"/>
    <property type="project" value="InterPro"/>
</dbReference>
<dbReference type="EMBL" id="MLAW01000028">
    <property type="protein sequence ID" value="OJJ24626.1"/>
    <property type="molecule type" value="Genomic_DNA"/>
</dbReference>
<evidence type="ECO:0000313" key="2">
    <source>
        <dbReference type="EMBL" id="OJJ24626.1"/>
    </source>
</evidence>
<dbReference type="InterPro" id="IPR006083">
    <property type="entry name" value="PRK/URK"/>
</dbReference>
<comment type="caution">
    <text evidence="2">The sequence shown here is derived from an EMBL/GenBank/DDBJ whole genome shotgun (WGS) entry which is preliminary data.</text>
</comment>
<evidence type="ECO:0000313" key="3">
    <source>
        <dbReference type="Proteomes" id="UP000183940"/>
    </source>
</evidence>
<sequence length="224" mass="25858">MKLPEVLLKDIHQAVDRIEQAHSQTSGRSLLVAISGIDGSGKGVISNEIVSVLKTRNLNVALIGLDVWHHPQSIRFSSDNPAQHFYDHAFRWQELFNSLILPLKQNQSIDLQAKSLDLKTDRFYDDTYEFKDIDIILFEGIFIFKKPWIDEYDLKIWVDCSFDTALNRALSRGQEGLGEEETIRDFQTIYFPAQRIHFERDNPTASASLIINNDLKRKSYEFPT</sequence>
<dbReference type="PANTHER" id="PTHR10285">
    <property type="entry name" value="URIDINE KINASE"/>
    <property type="match status" value="1"/>
</dbReference>
<proteinExistence type="predicted"/>
<dbReference type="STRING" id="1925591.BI308_15855"/>
<dbReference type="SUPFAM" id="SSF52540">
    <property type="entry name" value="P-loop containing nucleoside triphosphate hydrolases"/>
    <property type="match status" value="1"/>
</dbReference>
<evidence type="ECO:0000259" key="1">
    <source>
        <dbReference type="Pfam" id="PF00485"/>
    </source>
</evidence>
<dbReference type="Pfam" id="PF00485">
    <property type="entry name" value="PRK"/>
    <property type="match status" value="1"/>
</dbReference>
<dbReference type="AlphaFoldDB" id="A0A1L9QPR8"/>
<feature type="domain" description="Phosphoribulokinase/uridine kinase" evidence="1">
    <location>
        <begin position="32"/>
        <end position="174"/>
    </location>
</feature>
<protein>
    <recommendedName>
        <fullName evidence="1">Phosphoribulokinase/uridine kinase domain-containing protein</fullName>
    </recommendedName>
</protein>
<name>A0A1L9QPR8_9CYAN</name>
<accession>A0A1L9QPR8</accession>
<organism evidence="2 3">
    <name type="scientific">Roseofilum reptotaenium AO1-A</name>
    <dbReference type="NCBI Taxonomy" id="1925591"/>
    <lineage>
        <taxon>Bacteria</taxon>
        <taxon>Bacillati</taxon>
        <taxon>Cyanobacteriota</taxon>
        <taxon>Cyanophyceae</taxon>
        <taxon>Desertifilales</taxon>
        <taxon>Desertifilaceae</taxon>
        <taxon>Roseofilum</taxon>
    </lineage>
</organism>
<dbReference type="GO" id="GO:0005524">
    <property type="term" value="F:ATP binding"/>
    <property type="evidence" value="ECO:0007669"/>
    <property type="project" value="InterPro"/>
</dbReference>
<keyword evidence="3" id="KW-1185">Reference proteome</keyword>
<dbReference type="Proteomes" id="UP000183940">
    <property type="component" value="Unassembled WGS sequence"/>
</dbReference>
<gene>
    <name evidence="2" type="ORF">BI308_15855</name>
</gene>
<dbReference type="InterPro" id="IPR027417">
    <property type="entry name" value="P-loop_NTPase"/>
</dbReference>
<reference evidence="2" key="1">
    <citation type="submission" date="2016-10" db="EMBL/GenBank/DDBJ databases">
        <title>CRISPR-Cas defence system in Roseofilum reptotaenium: evidence of a bacteriophage-cyanobacterium arms race in the coral black band disease.</title>
        <authorList>
            <person name="Buerger P."/>
            <person name="Wood-Charlson E.M."/>
            <person name="Weynberg K.D."/>
            <person name="Willis B."/>
            <person name="Van Oppen M.J."/>
        </authorList>
    </citation>
    <scope>NUCLEOTIDE SEQUENCE [LARGE SCALE GENOMIC DNA]</scope>
    <source>
        <strain evidence="2">AO1-A</strain>
    </source>
</reference>
<dbReference type="Gene3D" id="3.40.50.300">
    <property type="entry name" value="P-loop containing nucleotide triphosphate hydrolases"/>
    <property type="match status" value="1"/>
</dbReference>